<dbReference type="InterPro" id="IPR000719">
    <property type="entry name" value="Prot_kinase_dom"/>
</dbReference>
<dbReference type="InterPro" id="IPR008266">
    <property type="entry name" value="Tyr_kinase_AS"/>
</dbReference>
<dbReference type="SUPFAM" id="SSF56112">
    <property type="entry name" value="Protein kinase-like (PK-like)"/>
    <property type="match status" value="1"/>
</dbReference>
<dbReference type="EMBL" id="CAJVPV010061124">
    <property type="protein sequence ID" value="CAG8790658.1"/>
    <property type="molecule type" value="Genomic_DNA"/>
</dbReference>
<dbReference type="GO" id="GO:0007165">
    <property type="term" value="P:signal transduction"/>
    <property type="evidence" value="ECO:0007669"/>
    <property type="project" value="TreeGrafter"/>
</dbReference>
<evidence type="ECO:0000259" key="1">
    <source>
        <dbReference type="PROSITE" id="PS50011"/>
    </source>
</evidence>
<dbReference type="Pfam" id="PF07714">
    <property type="entry name" value="PK_Tyr_Ser-Thr"/>
    <property type="match status" value="1"/>
</dbReference>
<dbReference type="OrthoDB" id="2439369at2759"/>
<dbReference type="GO" id="GO:0004672">
    <property type="term" value="F:protein kinase activity"/>
    <property type="evidence" value="ECO:0007669"/>
    <property type="project" value="InterPro"/>
</dbReference>
<accession>A0A9N9P0G4</accession>
<keyword evidence="3" id="KW-1185">Reference proteome</keyword>
<evidence type="ECO:0000313" key="2">
    <source>
        <dbReference type="EMBL" id="CAG8790658.1"/>
    </source>
</evidence>
<feature type="domain" description="Protein kinase" evidence="1">
    <location>
        <begin position="1"/>
        <end position="93"/>
    </location>
</feature>
<protein>
    <submittedName>
        <fullName evidence="2">12110_t:CDS:1</fullName>
    </submittedName>
</protein>
<dbReference type="GO" id="GO:0005737">
    <property type="term" value="C:cytoplasm"/>
    <property type="evidence" value="ECO:0007669"/>
    <property type="project" value="TreeGrafter"/>
</dbReference>
<dbReference type="Gene3D" id="1.10.510.10">
    <property type="entry name" value="Transferase(Phosphotransferase) domain 1"/>
    <property type="match status" value="1"/>
</dbReference>
<sequence length="93" mass="11077">NNILHHDVRCKNILITEDLTAKISGFEVSHSVQSDSLPIKNLSDYIRWMSPEIMKGKRYTYYSEMFSFGMLLWELCYERVPYEKMAVQEIQEH</sequence>
<dbReference type="GO" id="GO:0005524">
    <property type="term" value="F:ATP binding"/>
    <property type="evidence" value="ECO:0007669"/>
    <property type="project" value="InterPro"/>
</dbReference>
<dbReference type="Proteomes" id="UP000789342">
    <property type="component" value="Unassembled WGS sequence"/>
</dbReference>
<comment type="caution">
    <text evidence="2">The sequence shown here is derived from an EMBL/GenBank/DDBJ whole genome shotgun (WGS) entry which is preliminary data.</text>
</comment>
<dbReference type="PROSITE" id="PS00109">
    <property type="entry name" value="PROTEIN_KINASE_TYR"/>
    <property type="match status" value="1"/>
</dbReference>
<name>A0A9N9P0G4_9GLOM</name>
<dbReference type="PROSITE" id="PS50011">
    <property type="entry name" value="PROTEIN_KINASE_DOM"/>
    <property type="match status" value="1"/>
</dbReference>
<dbReference type="AlphaFoldDB" id="A0A9N9P0G4"/>
<dbReference type="InterPro" id="IPR011009">
    <property type="entry name" value="Kinase-like_dom_sf"/>
</dbReference>
<evidence type="ECO:0000313" key="3">
    <source>
        <dbReference type="Proteomes" id="UP000789342"/>
    </source>
</evidence>
<dbReference type="PANTHER" id="PTHR23257">
    <property type="entry name" value="SERINE-THREONINE PROTEIN KINASE"/>
    <property type="match status" value="1"/>
</dbReference>
<dbReference type="InterPro" id="IPR050167">
    <property type="entry name" value="Ser_Thr_protein_kinase"/>
</dbReference>
<organism evidence="2 3">
    <name type="scientific">Acaulospora morrowiae</name>
    <dbReference type="NCBI Taxonomy" id="94023"/>
    <lineage>
        <taxon>Eukaryota</taxon>
        <taxon>Fungi</taxon>
        <taxon>Fungi incertae sedis</taxon>
        <taxon>Mucoromycota</taxon>
        <taxon>Glomeromycotina</taxon>
        <taxon>Glomeromycetes</taxon>
        <taxon>Diversisporales</taxon>
        <taxon>Acaulosporaceae</taxon>
        <taxon>Acaulospora</taxon>
    </lineage>
</organism>
<dbReference type="InterPro" id="IPR001245">
    <property type="entry name" value="Ser-Thr/Tyr_kinase_cat_dom"/>
</dbReference>
<reference evidence="2" key="1">
    <citation type="submission" date="2021-06" db="EMBL/GenBank/DDBJ databases">
        <authorList>
            <person name="Kallberg Y."/>
            <person name="Tangrot J."/>
            <person name="Rosling A."/>
        </authorList>
    </citation>
    <scope>NUCLEOTIDE SEQUENCE</scope>
    <source>
        <strain evidence="2">CL551</strain>
    </source>
</reference>
<feature type="non-terminal residue" evidence="2">
    <location>
        <position position="1"/>
    </location>
</feature>
<feature type="non-terminal residue" evidence="2">
    <location>
        <position position="93"/>
    </location>
</feature>
<dbReference type="PANTHER" id="PTHR23257:SF963">
    <property type="entry name" value="AT08303P"/>
    <property type="match status" value="1"/>
</dbReference>
<gene>
    <name evidence="2" type="ORF">AMORRO_LOCUS18114</name>
</gene>
<proteinExistence type="predicted"/>